<dbReference type="Pfam" id="PF07963">
    <property type="entry name" value="N_methyl"/>
    <property type="match status" value="1"/>
</dbReference>
<protein>
    <submittedName>
        <fullName evidence="2">PilE protein</fullName>
    </submittedName>
</protein>
<dbReference type="RefSeq" id="WP_015817080.1">
    <property type="nucleotide sequence ID" value="NC_012997.1"/>
</dbReference>
<dbReference type="EMBL" id="CP001614">
    <property type="protein sequence ID" value="ACR10968.1"/>
    <property type="molecule type" value="Genomic_DNA"/>
</dbReference>
<dbReference type="OrthoDB" id="6905301at2"/>
<evidence type="ECO:0000256" key="1">
    <source>
        <dbReference type="SAM" id="Phobius"/>
    </source>
</evidence>
<dbReference type="GO" id="GO:0043683">
    <property type="term" value="P:type IV pilus assembly"/>
    <property type="evidence" value="ECO:0007669"/>
    <property type="project" value="InterPro"/>
</dbReference>
<dbReference type="KEGG" id="ttu:TERTU_4627"/>
<evidence type="ECO:0000313" key="2">
    <source>
        <dbReference type="EMBL" id="ACR10968.1"/>
    </source>
</evidence>
<name>C5BJY3_TERTT</name>
<dbReference type="PROSITE" id="PS00409">
    <property type="entry name" value="PROKAR_NTER_METHYL"/>
    <property type="match status" value="1"/>
</dbReference>
<dbReference type="Proteomes" id="UP000009080">
    <property type="component" value="Chromosome"/>
</dbReference>
<keyword evidence="1" id="KW-0472">Membrane</keyword>
<gene>
    <name evidence="2" type="ordered locus">TERTU_4627</name>
</gene>
<dbReference type="eggNOG" id="COG4968">
    <property type="taxonomic scope" value="Bacteria"/>
</dbReference>
<dbReference type="STRING" id="377629.TERTU_4627"/>
<sequence>MDSHFYTRVYERKNSSAAGFTLIELMIAVAITAILAAIAIPSYNNFILRSKMRSAQADLVALTVNVENDYQRLLSYPVLDADDDLATRYTGWNASSDDFTYHAESTAATYELVATGHNSFDGCILKITNENLRTAEGCPQGNGGWL</sequence>
<keyword evidence="3" id="KW-1185">Reference proteome</keyword>
<evidence type="ECO:0000313" key="3">
    <source>
        <dbReference type="Proteomes" id="UP000009080"/>
    </source>
</evidence>
<dbReference type="AlphaFoldDB" id="C5BJY3"/>
<organism evidence="2 3">
    <name type="scientific">Teredinibacter turnerae (strain ATCC 39867 / T7901)</name>
    <dbReference type="NCBI Taxonomy" id="377629"/>
    <lineage>
        <taxon>Bacteria</taxon>
        <taxon>Pseudomonadati</taxon>
        <taxon>Pseudomonadota</taxon>
        <taxon>Gammaproteobacteria</taxon>
        <taxon>Cellvibrionales</taxon>
        <taxon>Cellvibrionaceae</taxon>
        <taxon>Teredinibacter</taxon>
    </lineage>
</organism>
<dbReference type="InterPro" id="IPR012902">
    <property type="entry name" value="N_methyl_site"/>
</dbReference>
<dbReference type="SUPFAM" id="SSF54523">
    <property type="entry name" value="Pili subunits"/>
    <property type="match status" value="1"/>
</dbReference>
<dbReference type="InterPro" id="IPR045584">
    <property type="entry name" value="Pilin-like"/>
</dbReference>
<keyword evidence="1" id="KW-0812">Transmembrane</keyword>
<keyword evidence="1" id="KW-1133">Transmembrane helix</keyword>
<proteinExistence type="predicted"/>
<dbReference type="GeneID" id="58407814"/>
<feature type="transmembrane region" description="Helical" evidence="1">
    <location>
        <begin position="20"/>
        <end position="43"/>
    </location>
</feature>
<dbReference type="InterPro" id="IPR031982">
    <property type="entry name" value="PilE-like"/>
</dbReference>
<accession>C5BJY3</accession>
<reference evidence="2 3" key="1">
    <citation type="journal article" date="2009" name="PLoS ONE">
        <title>The complete genome of Teredinibacter turnerae T7901: an intracellular endosymbiont of marine wood-boring bivalves (shipworms).</title>
        <authorList>
            <person name="Yang J.C."/>
            <person name="Madupu R."/>
            <person name="Durkin A.S."/>
            <person name="Ekborg N.A."/>
            <person name="Pedamallu C.S."/>
            <person name="Hostetler J.B."/>
            <person name="Radune D."/>
            <person name="Toms B.S."/>
            <person name="Henrissat B."/>
            <person name="Coutinho P.M."/>
            <person name="Schwarz S."/>
            <person name="Field L."/>
            <person name="Trindade-Silva A.E."/>
            <person name="Soares C.A.G."/>
            <person name="Elshahawi S."/>
            <person name="Hanora A."/>
            <person name="Schmidt E.W."/>
            <person name="Haygood M.G."/>
            <person name="Posfai J."/>
            <person name="Benner J."/>
            <person name="Madinger C."/>
            <person name="Nove J."/>
            <person name="Anton B."/>
            <person name="Chaudhary K."/>
            <person name="Foster J."/>
            <person name="Holman A."/>
            <person name="Kumar S."/>
            <person name="Lessard P.A."/>
            <person name="Luyten Y.A."/>
            <person name="Slatko B."/>
            <person name="Wood N."/>
            <person name="Wu B."/>
            <person name="Teplitski M."/>
            <person name="Mougous J.D."/>
            <person name="Ward N."/>
            <person name="Eisen J.A."/>
            <person name="Badger J.H."/>
            <person name="Distel D.L."/>
        </authorList>
    </citation>
    <scope>NUCLEOTIDE SEQUENCE [LARGE SCALE GENOMIC DNA]</scope>
    <source>
        <strain evidence="3">ATCC 39867 / T7901</strain>
    </source>
</reference>
<dbReference type="Pfam" id="PF16732">
    <property type="entry name" value="ComP_DUS"/>
    <property type="match status" value="1"/>
</dbReference>
<dbReference type="HOGENOM" id="CLU_091705_6_3_6"/>
<dbReference type="NCBIfam" id="TIGR02532">
    <property type="entry name" value="IV_pilin_GFxxxE"/>
    <property type="match status" value="1"/>
</dbReference>
<dbReference type="Gene3D" id="3.30.700.10">
    <property type="entry name" value="Glycoprotein, Type 4 Pilin"/>
    <property type="match status" value="1"/>
</dbReference>